<evidence type="ECO:0008006" key="9">
    <source>
        <dbReference type="Google" id="ProtNLM"/>
    </source>
</evidence>
<evidence type="ECO:0000256" key="4">
    <source>
        <dbReference type="ARBA" id="ARBA00023136"/>
    </source>
</evidence>
<keyword evidence="8" id="KW-1185">Reference proteome</keyword>
<gene>
    <name evidence="7" type="ORF">RRG08_034471</name>
</gene>
<evidence type="ECO:0000256" key="1">
    <source>
        <dbReference type="ARBA" id="ARBA00004141"/>
    </source>
</evidence>
<sequence>MQEASFNGQKMAPGEGIGSTADASEEKLSDSDEIVVEKVKLKRSITFFGVIAILIANIGQTSIFITPTMILRFTGSPGMSIIIWMLGGIMQAFIAFCAVEVALMLNKAGGPYYFIYYTFGDMAGFAFMWGYVIFVSGPTWALGAYTTSLYTLSAFYTGCEPPDFLVKLVALWLMVSLIALNCTHMKLITSIQSVLTSSKLIALTVIITIGLVLVPSDTGQENLRSFMDESTNGIGNIALALFTGFFGFGGWQVITILAEEVKDPVRNIPRGILLSFIVIIAVMMATNFAYYVVLSKEEALESDAVAMLFGRMVHPILPLVISVLVSLCSIGTLNVLIMGQPRLLFAAGRNGHMPRIMTMLHKKYHTPWPATWTMGATATCMLAMGSVVSLVAAISLFAGIMTLSLVLCLLFLRWKQPKMHRPLKIPIAIPIVVTALMVIILSVSIYKEPAALIFNLVIISLGLPIYILVFKCEAVKKRLTFMDRVGFYLEKLFSLQYET</sequence>
<feature type="transmembrane region" description="Helical" evidence="6">
    <location>
        <begin position="112"/>
        <end position="134"/>
    </location>
</feature>
<organism evidence="7 8">
    <name type="scientific">Elysia crispata</name>
    <name type="common">lettuce slug</name>
    <dbReference type="NCBI Taxonomy" id="231223"/>
    <lineage>
        <taxon>Eukaryota</taxon>
        <taxon>Metazoa</taxon>
        <taxon>Spiralia</taxon>
        <taxon>Lophotrochozoa</taxon>
        <taxon>Mollusca</taxon>
        <taxon>Gastropoda</taxon>
        <taxon>Heterobranchia</taxon>
        <taxon>Euthyneura</taxon>
        <taxon>Panpulmonata</taxon>
        <taxon>Sacoglossa</taxon>
        <taxon>Placobranchoidea</taxon>
        <taxon>Plakobranchidae</taxon>
        <taxon>Elysia</taxon>
    </lineage>
</organism>
<feature type="transmembrane region" description="Helical" evidence="6">
    <location>
        <begin position="194"/>
        <end position="214"/>
    </location>
</feature>
<name>A0AAE1CLS0_9GAST</name>
<evidence type="ECO:0000256" key="3">
    <source>
        <dbReference type="ARBA" id="ARBA00022989"/>
    </source>
</evidence>
<feature type="transmembrane region" description="Helical" evidence="6">
    <location>
        <begin position="366"/>
        <end position="384"/>
    </location>
</feature>
<dbReference type="Proteomes" id="UP001283361">
    <property type="component" value="Unassembled WGS sequence"/>
</dbReference>
<protein>
    <recommendedName>
        <fullName evidence="9">Amino acid permease</fullName>
    </recommendedName>
</protein>
<dbReference type="InterPro" id="IPR050598">
    <property type="entry name" value="AminoAcid_Transporter"/>
</dbReference>
<dbReference type="PANTHER" id="PTHR11785">
    <property type="entry name" value="AMINO ACID TRANSPORTER"/>
    <property type="match status" value="1"/>
</dbReference>
<keyword evidence="4 6" id="KW-0472">Membrane</keyword>
<dbReference type="GO" id="GO:0016020">
    <property type="term" value="C:membrane"/>
    <property type="evidence" value="ECO:0007669"/>
    <property type="project" value="UniProtKB-SubCell"/>
</dbReference>
<feature type="transmembrane region" description="Helical" evidence="6">
    <location>
        <begin position="425"/>
        <end position="446"/>
    </location>
</feature>
<dbReference type="PIRSF" id="PIRSF006060">
    <property type="entry name" value="AA_transporter"/>
    <property type="match status" value="1"/>
</dbReference>
<dbReference type="Gene3D" id="1.20.1740.10">
    <property type="entry name" value="Amino acid/polyamine transporter I"/>
    <property type="match status" value="1"/>
</dbReference>
<reference evidence="7" key="1">
    <citation type="journal article" date="2023" name="G3 (Bethesda)">
        <title>A reference genome for the long-term kleptoplast-retaining sea slug Elysia crispata morphotype clarki.</title>
        <authorList>
            <person name="Eastman K.E."/>
            <person name="Pendleton A.L."/>
            <person name="Shaikh M.A."/>
            <person name="Suttiyut T."/>
            <person name="Ogas R."/>
            <person name="Tomko P."/>
            <person name="Gavelis G."/>
            <person name="Widhalm J.R."/>
            <person name="Wisecaver J.H."/>
        </authorList>
    </citation>
    <scope>NUCLEOTIDE SEQUENCE</scope>
    <source>
        <strain evidence="7">ECLA1</strain>
    </source>
</reference>
<keyword evidence="3 6" id="KW-1133">Transmembrane helix</keyword>
<evidence type="ECO:0000256" key="2">
    <source>
        <dbReference type="ARBA" id="ARBA00022692"/>
    </source>
</evidence>
<evidence type="ECO:0000313" key="8">
    <source>
        <dbReference type="Proteomes" id="UP001283361"/>
    </source>
</evidence>
<dbReference type="InterPro" id="IPR002293">
    <property type="entry name" value="AA/rel_permease1"/>
</dbReference>
<dbReference type="EMBL" id="JAWDGP010007719">
    <property type="protein sequence ID" value="KAK3707415.1"/>
    <property type="molecule type" value="Genomic_DNA"/>
</dbReference>
<feature type="transmembrane region" description="Helical" evidence="6">
    <location>
        <begin position="234"/>
        <end position="259"/>
    </location>
</feature>
<feature type="transmembrane region" description="Helical" evidence="6">
    <location>
        <begin position="271"/>
        <end position="293"/>
    </location>
</feature>
<comment type="caution">
    <text evidence="7">The sequence shown here is derived from an EMBL/GenBank/DDBJ whole genome shotgun (WGS) entry which is preliminary data.</text>
</comment>
<feature type="transmembrane region" description="Helical" evidence="6">
    <location>
        <begin position="47"/>
        <end position="70"/>
    </location>
</feature>
<evidence type="ECO:0000256" key="6">
    <source>
        <dbReference type="SAM" id="Phobius"/>
    </source>
</evidence>
<feature type="transmembrane region" description="Helical" evidence="6">
    <location>
        <begin position="452"/>
        <end position="470"/>
    </location>
</feature>
<dbReference type="AlphaFoldDB" id="A0AAE1CLS0"/>
<feature type="transmembrane region" description="Helical" evidence="6">
    <location>
        <begin position="316"/>
        <end position="345"/>
    </location>
</feature>
<proteinExistence type="predicted"/>
<feature type="transmembrane region" description="Helical" evidence="6">
    <location>
        <begin position="164"/>
        <end position="182"/>
    </location>
</feature>
<dbReference type="GO" id="GO:0015179">
    <property type="term" value="F:L-amino acid transmembrane transporter activity"/>
    <property type="evidence" value="ECO:0007669"/>
    <property type="project" value="TreeGrafter"/>
</dbReference>
<evidence type="ECO:0000313" key="7">
    <source>
        <dbReference type="EMBL" id="KAK3707415.1"/>
    </source>
</evidence>
<accession>A0AAE1CLS0</accession>
<evidence type="ECO:0000256" key="5">
    <source>
        <dbReference type="SAM" id="MobiDB-lite"/>
    </source>
</evidence>
<dbReference type="Pfam" id="PF13520">
    <property type="entry name" value="AA_permease_2"/>
    <property type="match status" value="1"/>
</dbReference>
<keyword evidence="2 6" id="KW-0812">Transmembrane</keyword>
<feature type="transmembrane region" description="Helical" evidence="6">
    <location>
        <begin position="390"/>
        <end position="413"/>
    </location>
</feature>
<dbReference type="PANTHER" id="PTHR11785:SF528">
    <property type="entry name" value="AMINO ACID TRANSPORTER PROTEIN JHI-21"/>
    <property type="match status" value="1"/>
</dbReference>
<feature type="region of interest" description="Disordered" evidence="5">
    <location>
        <begin position="1"/>
        <end position="25"/>
    </location>
</feature>
<feature type="transmembrane region" description="Helical" evidence="6">
    <location>
        <begin position="82"/>
        <end position="105"/>
    </location>
</feature>
<comment type="subcellular location">
    <subcellularLocation>
        <location evidence="1">Membrane</location>
        <topology evidence="1">Multi-pass membrane protein</topology>
    </subcellularLocation>
</comment>